<dbReference type="AlphaFoldDB" id="A0A833DSR6"/>
<dbReference type="SUPFAM" id="SSF52540">
    <property type="entry name" value="P-loop containing nucleoside triphosphate hydrolases"/>
    <property type="match status" value="1"/>
</dbReference>
<dbReference type="InterPro" id="IPR014277">
    <property type="entry name" value="Orc1/Cdc6_arc"/>
</dbReference>
<comment type="function">
    <text evidence="5">Involved in regulation of DNA replication.</text>
</comment>
<name>A0A833DSR6_9CREN</name>
<evidence type="ECO:0000259" key="6">
    <source>
        <dbReference type="SMART" id="SM01074"/>
    </source>
</evidence>
<proteinExistence type="inferred from homology"/>
<comment type="similarity">
    <text evidence="1 5">Belongs to the CDC6/cdc18 family.</text>
</comment>
<feature type="domain" description="Cdc6 C-terminal" evidence="6">
    <location>
        <begin position="315"/>
        <end position="398"/>
    </location>
</feature>
<dbReference type="InterPro" id="IPR036388">
    <property type="entry name" value="WH-like_DNA-bd_sf"/>
</dbReference>
<dbReference type="CDD" id="cd08768">
    <property type="entry name" value="Cdc6_C"/>
    <property type="match status" value="1"/>
</dbReference>
<protein>
    <recommendedName>
        <fullName evidence="5">ORC1-type DNA replication protein</fullName>
    </recommendedName>
</protein>
<dbReference type="GO" id="GO:0006260">
    <property type="term" value="P:DNA replication"/>
    <property type="evidence" value="ECO:0007669"/>
    <property type="project" value="UniProtKB-UniRule"/>
</dbReference>
<dbReference type="Gene3D" id="1.10.10.10">
    <property type="entry name" value="Winged helix-like DNA-binding domain superfamily/Winged helix DNA-binding domain"/>
    <property type="match status" value="1"/>
</dbReference>
<dbReference type="PANTHER" id="PTHR10763:SF31">
    <property type="entry name" value="ORC1-TYPE DNA REPLICATION PROTEIN 2"/>
    <property type="match status" value="1"/>
</dbReference>
<dbReference type="InterPro" id="IPR049945">
    <property type="entry name" value="AAA_22"/>
</dbReference>
<dbReference type="Pfam" id="PF09079">
    <property type="entry name" value="WHD_Cdc6"/>
    <property type="match status" value="1"/>
</dbReference>
<accession>A0A833DSR6</accession>
<dbReference type="HAMAP" id="MF_01407">
    <property type="entry name" value="ORC1_type_DNA_replic_protein"/>
    <property type="match status" value="1"/>
</dbReference>
<keyword evidence="4 5" id="KW-0067">ATP-binding</keyword>
<dbReference type="SUPFAM" id="SSF46785">
    <property type="entry name" value="Winged helix' DNA-binding domain"/>
    <property type="match status" value="1"/>
</dbReference>
<dbReference type="GO" id="GO:0016887">
    <property type="term" value="F:ATP hydrolysis activity"/>
    <property type="evidence" value="ECO:0007669"/>
    <property type="project" value="InterPro"/>
</dbReference>
<dbReference type="GO" id="GO:0005524">
    <property type="term" value="F:ATP binding"/>
    <property type="evidence" value="ECO:0007669"/>
    <property type="project" value="UniProtKB-UniRule"/>
</dbReference>
<evidence type="ECO:0000256" key="1">
    <source>
        <dbReference type="ARBA" id="ARBA00006184"/>
    </source>
</evidence>
<dbReference type="InterPro" id="IPR027417">
    <property type="entry name" value="P-loop_NTPase"/>
</dbReference>
<dbReference type="NCBIfam" id="TIGR02928">
    <property type="entry name" value="orc1/cdc6 family replication initiation protein"/>
    <property type="match status" value="1"/>
</dbReference>
<dbReference type="CDD" id="cd18139">
    <property type="entry name" value="HLD_clamp_RarA"/>
    <property type="match status" value="1"/>
</dbReference>
<dbReference type="SMART" id="SM01074">
    <property type="entry name" value="Cdc6_C"/>
    <property type="match status" value="1"/>
</dbReference>
<dbReference type="Gene3D" id="1.10.8.60">
    <property type="match status" value="1"/>
</dbReference>
<organism evidence="7 8">
    <name type="scientific">Ignisphaera aggregans</name>
    <dbReference type="NCBI Taxonomy" id="334771"/>
    <lineage>
        <taxon>Archaea</taxon>
        <taxon>Thermoproteota</taxon>
        <taxon>Thermoprotei</taxon>
        <taxon>Desulfurococcales</taxon>
        <taxon>Desulfurococcaceae</taxon>
        <taxon>Ignisphaera</taxon>
    </lineage>
</organism>
<dbReference type="InterPro" id="IPR050311">
    <property type="entry name" value="ORC1/CDC6"/>
</dbReference>
<reference evidence="7" key="1">
    <citation type="journal article" date="2020" name="ISME J.">
        <title>Gammaproteobacteria mediating utilization of methyl-, sulfur- and petroleum organic compounds in deep ocean hydrothermal plumes.</title>
        <authorList>
            <person name="Zhou Z."/>
            <person name="Liu Y."/>
            <person name="Pan J."/>
            <person name="Cron B.R."/>
            <person name="Toner B.M."/>
            <person name="Anantharaman K."/>
            <person name="Breier J.A."/>
            <person name="Dick G.J."/>
            <person name="Li M."/>
        </authorList>
    </citation>
    <scope>NUCLEOTIDE SEQUENCE</scope>
    <source>
        <strain evidence="7">SZUA-1435</strain>
    </source>
</reference>
<evidence type="ECO:0000313" key="7">
    <source>
        <dbReference type="EMBL" id="HIP56587.1"/>
    </source>
</evidence>
<comment type="caution">
    <text evidence="7">The sequence shown here is derived from an EMBL/GenBank/DDBJ whole genome shotgun (WGS) entry which is preliminary data.</text>
</comment>
<evidence type="ECO:0000313" key="8">
    <source>
        <dbReference type="Proteomes" id="UP000605805"/>
    </source>
</evidence>
<gene>
    <name evidence="7" type="ORF">EYH02_00740</name>
</gene>
<evidence type="ECO:0000256" key="3">
    <source>
        <dbReference type="ARBA" id="ARBA00022741"/>
    </source>
</evidence>
<dbReference type="InterPro" id="IPR055237">
    <property type="entry name" value="Cdc6_lid"/>
</dbReference>
<dbReference type="EMBL" id="DQTV01000015">
    <property type="protein sequence ID" value="HIP56587.1"/>
    <property type="molecule type" value="Genomic_DNA"/>
</dbReference>
<feature type="binding site" evidence="5">
    <location>
        <position position="227"/>
    </location>
    <ligand>
        <name>ATP</name>
        <dbReference type="ChEBI" id="CHEBI:30616"/>
    </ligand>
</feature>
<feature type="binding site" evidence="5">
    <location>
        <begin position="69"/>
        <end position="73"/>
    </location>
    <ligand>
        <name>ATP</name>
        <dbReference type="ChEBI" id="CHEBI:30616"/>
    </ligand>
</feature>
<dbReference type="InterPro" id="IPR015163">
    <property type="entry name" value="Cdc6_C"/>
</dbReference>
<keyword evidence="3 5" id="KW-0547">Nucleotide-binding</keyword>
<dbReference type="Pfam" id="PF22703">
    <property type="entry name" value="Cdc6_lid"/>
    <property type="match status" value="1"/>
</dbReference>
<sequence>MASARDVLESVIKRMSVFKNKEVLYPEYIPQHLPHREAQLKQLAEIFRVMLTAPGSVSMRAMLVGGVGVGKTVTARVFGSTMRSLARERGIDLRYIHVNCHRDRTLYEVVAEIVRQIGAPIPLRGLSPREMMLALLNYIERNDIYALVTLDEFDYFVSAAGNDAVYFIVRLYDEYPEAKKRMSFIFIARDLSALSQLDPTTESYILKHVIKFDPYTSDELFDILVQRRNAAFYEGTVDDEVLRYIADMEGVDRGGEGNARAAIEALLLAGEAADYEGAQKVTIEHVRKALSHVQPDIVRVSEILPYLQLHELLILKAAIRVLRRKGEAYARIGEIEEEYRSICQMYGEEPRKHTQVYEYVNNLKKMGVIEARVSGKGFRGRSTLVSIMAPLDALEKQVDSLIEKRRTANRKRLL</sequence>
<dbReference type="Gene3D" id="3.40.50.300">
    <property type="entry name" value="P-loop containing nucleotide triphosphate hydrolases"/>
    <property type="match status" value="1"/>
</dbReference>
<dbReference type="InterPro" id="IPR036390">
    <property type="entry name" value="WH_DNA-bd_sf"/>
</dbReference>
<feature type="binding site" evidence="5">
    <location>
        <position position="215"/>
    </location>
    <ligand>
        <name>ATP</name>
        <dbReference type="ChEBI" id="CHEBI:30616"/>
    </ligand>
</feature>
<keyword evidence="2 5" id="KW-0235">DNA replication</keyword>
<evidence type="ECO:0000256" key="5">
    <source>
        <dbReference type="HAMAP-Rule" id="MF_01407"/>
    </source>
</evidence>
<dbReference type="NCBIfam" id="NF001623">
    <property type="entry name" value="PRK00411.1-1"/>
    <property type="match status" value="1"/>
</dbReference>
<dbReference type="Proteomes" id="UP000605805">
    <property type="component" value="Unassembled WGS sequence"/>
</dbReference>
<dbReference type="PANTHER" id="PTHR10763">
    <property type="entry name" value="CELL DIVISION CONTROL PROTEIN 6-RELATED"/>
    <property type="match status" value="1"/>
</dbReference>
<dbReference type="Pfam" id="PF13401">
    <property type="entry name" value="AAA_22"/>
    <property type="match status" value="1"/>
</dbReference>
<evidence type="ECO:0000256" key="4">
    <source>
        <dbReference type="ARBA" id="ARBA00022840"/>
    </source>
</evidence>
<evidence type="ECO:0000256" key="2">
    <source>
        <dbReference type="ARBA" id="ARBA00022705"/>
    </source>
</evidence>